<reference evidence="1" key="1">
    <citation type="journal article" date="2022" name="Int. J. Mol. Sci.">
        <title>Draft Genome of Tanacetum Coccineum: Genomic Comparison of Closely Related Tanacetum-Family Plants.</title>
        <authorList>
            <person name="Yamashiro T."/>
            <person name="Shiraishi A."/>
            <person name="Nakayama K."/>
            <person name="Satake H."/>
        </authorList>
    </citation>
    <scope>NUCLEOTIDE SEQUENCE</scope>
</reference>
<dbReference type="PANTHER" id="PTHR10794">
    <property type="entry name" value="ABHYDROLASE DOMAIN-CONTAINING PROTEIN"/>
    <property type="match status" value="1"/>
</dbReference>
<name>A0ABQ5HWY7_9ASTR</name>
<evidence type="ECO:0000313" key="1">
    <source>
        <dbReference type="EMBL" id="GJT91718.1"/>
    </source>
</evidence>
<dbReference type="InterPro" id="IPR050960">
    <property type="entry name" value="AB_hydrolase_4_sf"/>
</dbReference>
<protein>
    <submittedName>
        <fullName evidence="1">Uncharacterized protein</fullName>
    </submittedName>
</protein>
<accession>A0ABQ5HWY7</accession>
<proteinExistence type="predicted"/>
<gene>
    <name evidence="1" type="ORF">Tco_1080563</name>
</gene>
<evidence type="ECO:0000313" key="2">
    <source>
        <dbReference type="Proteomes" id="UP001151760"/>
    </source>
</evidence>
<sequence>MIIPRLFSAANPDDINMAIHLINERARPWTTLMVVGFNYGANMLTEYLAEVGEDTPHTAATSSDAADIETRFIGFFDGRIQIVGQVRNTSAKVVNASAFCFGTKTGNSRLLYGFLRVPTHNYLQPFSVNIVHEYKSGLEIFERHITKAIDANLGYTFDSKMDA</sequence>
<organism evidence="1 2">
    <name type="scientific">Tanacetum coccineum</name>
    <dbReference type="NCBI Taxonomy" id="301880"/>
    <lineage>
        <taxon>Eukaryota</taxon>
        <taxon>Viridiplantae</taxon>
        <taxon>Streptophyta</taxon>
        <taxon>Embryophyta</taxon>
        <taxon>Tracheophyta</taxon>
        <taxon>Spermatophyta</taxon>
        <taxon>Magnoliopsida</taxon>
        <taxon>eudicotyledons</taxon>
        <taxon>Gunneridae</taxon>
        <taxon>Pentapetalae</taxon>
        <taxon>asterids</taxon>
        <taxon>campanulids</taxon>
        <taxon>Asterales</taxon>
        <taxon>Asteraceae</taxon>
        <taxon>Asteroideae</taxon>
        <taxon>Anthemideae</taxon>
        <taxon>Anthemidinae</taxon>
        <taxon>Tanacetum</taxon>
    </lineage>
</organism>
<keyword evidence="2" id="KW-1185">Reference proteome</keyword>
<dbReference type="Proteomes" id="UP001151760">
    <property type="component" value="Unassembled WGS sequence"/>
</dbReference>
<comment type="caution">
    <text evidence="1">The sequence shown here is derived from an EMBL/GenBank/DDBJ whole genome shotgun (WGS) entry which is preliminary data.</text>
</comment>
<reference evidence="1" key="2">
    <citation type="submission" date="2022-01" db="EMBL/GenBank/DDBJ databases">
        <authorList>
            <person name="Yamashiro T."/>
            <person name="Shiraishi A."/>
            <person name="Satake H."/>
            <person name="Nakayama K."/>
        </authorList>
    </citation>
    <scope>NUCLEOTIDE SEQUENCE</scope>
</reference>
<dbReference type="PANTHER" id="PTHR10794:SF92">
    <property type="entry name" value="EMBRYOGENESIS-ASSOCIATED PROTEIN EMB8"/>
    <property type="match status" value="1"/>
</dbReference>
<dbReference type="EMBL" id="BQNB010020043">
    <property type="protein sequence ID" value="GJT91718.1"/>
    <property type="molecule type" value="Genomic_DNA"/>
</dbReference>